<dbReference type="PANTHER" id="PTHR42973">
    <property type="entry name" value="BINDING OXIDOREDUCTASE, PUTATIVE (AFU_ORTHOLOGUE AFUA_1G17690)-RELATED"/>
    <property type="match status" value="1"/>
</dbReference>
<evidence type="ECO:0000256" key="4">
    <source>
        <dbReference type="ARBA" id="ARBA00022827"/>
    </source>
</evidence>
<organism evidence="7 8">
    <name type="scientific">Hyaloscypha hepaticicola</name>
    <dbReference type="NCBI Taxonomy" id="2082293"/>
    <lineage>
        <taxon>Eukaryota</taxon>
        <taxon>Fungi</taxon>
        <taxon>Dikarya</taxon>
        <taxon>Ascomycota</taxon>
        <taxon>Pezizomycotina</taxon>
        <taxon>Leotiomycetes</taxon>
        <taxon>Helotiales</taxon>
        <taxon>Hyaloscyphaceae</taxon>
        <taxon>Hyaloscypha</taxon>
    </lineage>
</organism>
<proteinExistence type="inferred from homology"/>
<keyword evidence="4" id="KW-0274">FAD</keyword>
<comment type="cofactor">
    <cofactor evidence="1">
        <name>FAD</name>
        <dbReference type="ChEBI" id="CHEBI:57692"/>
    </cofactor>
</comment>
<keyword evidence="8" id="KW-1185">Reference proteome</keyword>
<dbReference type="Pfam" id="PF01565">
    <property type="entry name" value="FAD_binding_4"/>
    <property type="match status" value="1"/>
</dbReference>
<dbReference type="PROSITE" id="PS00862">
    <property type="entry name" value="OX2_COVAL_FAD"/>
    <property type="match status" value="1"/>
</dbReference>
<dbReference type="InterPro" id="IPR016166">
    <property type="entry name" value="FAD-bd_PCMH"/>
</dbReference>
<dbReference type="SUPFAM" id="SSF56176">
    <property type="entry name" value="FAD-binding/transporter-associated domain-like"/>
    <property type="match status" value="1"/>
</dbReference>
<dbReference type="AlphaFoldDB" id="A0A2J6PIF4"/>
<dbReference type="InterPro" id="IPR006094">
    <property type="entry name" value="Oxid_FAD_bind_N"/>
</dbReference>
<dbReference type="STRING" id="1745343.A0A2J6PIF4"/>
<dbReference type="Proteomes" id="UP000235672">
    <property type="component" value="Unassembled WGS sequence"/>
</dbReference>
<dbReference type="GO" id="GO:0016491">
    <property type="term" value="F:oxidoreductase activity"/>
    <property type="evidence" value="ECO:0007669"/>
    <property type="project" value="UniProtKB-KW"/>
</dbReference>
<accession>A0A2J6PIF4</accession>
<evidence type="ECO:0000256" key="3">
    <source>
        <dbReference type="ARBA" id="ARBA00022630"/>
    </source>
</evidence>
<keyword evidence="5" id="KW-0560">Oxidoreductase</keyword>
<dbReference type="Gene3D" id="3.40.462.20">
    <property type="match status" value="1"/>
</dbReference>
<dbReference type="InterPro" id="IPR050416">
    <property type="entry name" value="FAD-linked_Oxidoreductase"/>
</dbReference>
<protein>
    <submittedName>
        <fullName evidence="7">FAD binding domain protein</fullName>
    </submittedName>
</protein>
<keyword evidence="3" id="KW-0285">Flavoprotein</keyword>
<evidence type="ECO:0000256" key="2">
    <source>
        <dbReference type="ARBA" id="ARBA00005466"/>
    </source>
</evidence>
<name>A0A2J6PIF4_9HELO</name>
<reference evidence="7 8" key="1">
    <citation type="submission" date="2016-05" db="EMBL/GenBank/DDBJ databases">
        <title>A degradative enzymes factory behind the ericoid mycorrhizal symbiosis.</title>
        <authorList>
            <consortium name="DOE Joint Genome Institute"/>
            <person name="Martino E."/>
            <person name="Morin E."/>
            <person name="Grelet G."/>
            <person name="Kuo A."/>
            <person name="Kohler A."/>
            <person name="Daghino S."/>
            <person name="Barry K."/>
            <person name="Choi C."/>
            <person name="Cichocki N."/>
            <person name="Clum A."/>
            <person name="Copeland A."/>
            <person name="Hainaut M."/>
            <person name="Haridas S."/>
            <person name="Labutti K."/>
            <person name="Lindquist E."/>
            <person name="Lipzen A."/>
            <person name="Khouja H.-R."/>
            <person name="Murat C."/>
            <person name="Ohm R."/>
            <person name="Olson A."/>
            <person name="Spatafora J."/>
            <person name="Veneault-Fourrey C."/>
            <person name="Henrissat B."/>
            <person name="Grigoriev I."/>
            <person name="Martin F."/>
            <person name="Perotto S."/>
        </authorList>
    </citation>
    <scope>NUCLEOTIDE SEQUENCE [LARGE SCALE GENOMIC DNA]</scope>
    <source>
        <strain evidence="7 8">UAMH 7357</strain>
    </source>
</reference>
<dbReference type="OrthoDB" id="415825at2759"/>
<sequence length="459" mass="51550">MTVIETKAIYRDSPDYERARIGRVFNHRRPNRYPHAVVEATCVQDIVNAVQLAKSQNLRVSVRSGGHSWAAWSVRDNAILIDLGKYNFIEYDAESKIAKVSPRTTGKMLNEYLAPKGRMFAGGHCPDVGLGGFLLQGGMGWNCKNWGWACEQIAAIDVVTAEGIPLHCNDQENSDLFWAARGAGPGFPAIVTAFYLNTREYFEAMKNSTFIYPLSEYKTVMDWVQKAAQECDSSIEAVAVGIIDPQTKVPAILTSFVTFQQTESAALASLKSVNENHPPGAIFEALSQATSIANEYCAQAIANPEGHRYIAENAYIKNEADVTEVLRKAMTTLPEGSKSFTLWFSMFPGSRLELPDMALSMQSDHYMALYTVWEKEEDDERCTKWVRDVMREVERESVGAYLGDSDFQVRKTMFWGDEQGRRLGEVRRKWDPQGRICGYLDQGDKSGVEGLENVHEWQK</sequence>
<dbReference type="Gene3D" id="3.30.465.10">
    <property type="match status" value="1"/>
</dbReference>
<evidence type="ECO:0000259" key="6">
    <source>
        <dbReference type="PROSITE" id="PS51387"/>
    </source>
</evidence>
<dbReference type="InterPro" id="IPR036318">
    <property type="entry name" value="FAD-bd_PCMH-like_sf"/>
</dbReference>
<dbReference type="InterPro" id="IPR016169">
    <property type="entry name" value="FAD-bd_PCMH_sub2"/>
</dbReference>
<evidence type="ECO:0000256" key="1">
    <source>
        <dbReference type="ARBA" id="ARBA00001974"/>
    </source>
</evidence>
<evidence type="ECO:0000313" key="8">
    <source>
        <dbReference type="Proteomes" id="UP000235672"/>
    </source>
</evidence>
<dbReference type="InterPro" id="IPR016167">
    <property type="entry name" value="FAD-bd_PCMH_sub1"/>
</dbReference>
<dbReference type="InterPro" id="IPR006093">
    <property type="entry name" value="Oxy_OxRdtase_FAD_BS"/>
</dbReference>
<dbReference type="PANTHER" id="PTHR42973:SF39">
    <property type="entry name" value="FAD-BINDING PCMH-TYPE DOMAIN-CONTAINING PROTEIN"/>
    <property type="match status" value="1"/>
</dbReference>
<dbReference type="Gene3D" id="3.30.43.10">
    <property type="entry name" value="Uridine Diphospho-n-acetylenolpyruvylglucosamine Reductase, domain 2"/>
    <property type="match status" value="1"/>
</dbReference>
<evidence type="ECO:0000256" key="5">
    <source>
        <dbReference type="ARBA" id="ARBA00023002"/>
    </source>
</evidence>
<dbReference type="EMBL" id="KZ613527">
    <property type="protein sequence ID" value="PMD13808.1"/>
    <property type="molecule type" value="Genomic_DNA"/>
</dbReference>
<feature type="domain" description="FAD-binding PCMH-type" evidence="6">
    <location>
        <begin position="30"/>
        <end position="201"/>
    </location>
</feature>
<evidence type="ECO:0000313" key="7">
    <source>
        <dbReference type="EMBL" id="PMD13808.1"/>
    </source>
</evidence>
<dbReference type="PROSITE" id="PS51387">
    <property type="entry name" value="FAD_PCMH"/>
    <property type="match status" value="1"/>
</dbReference>
<dbReference type="GO" id="GO:0071949">
    <property type="term" value="F:FAD binding"/>
    <property type="evidence" value="ECO:0007669"/>
    <property type="project" value="InterPro"/>
</dbReference>
<comment type="similarity">
    <text evidence="2">Belongs to the oxygen-dependent FAD-linked oxidoreductase family.</text>
</comment>
<gene>
    <name evidence="7" type="ORF">NA56DRAFT_755426</name>
</gene>